<accession>A0A917MQM3</accession>
<keyword evidence="2" id="KW-1185">Reference proteome</keyword>
<evidence type="ECO:0000313" key="1">
    <source>
        <dbReference type="EMBL" id="GGH58255.1"/>
    </source>
</evidence>
<dbReference type="Proteomes" id="UP000600171">
    <property type="component" value="Unassembled WGS sequence"/>
</dbReference>
<evidence type="ECO:0000313" key="2">
    <source>
        <dbReference type="Proteomes" id="UP000600171"/>
    </source>
</evidence>
<dbReference type="AlphaFoldDB" id="A0A917MQM3"/>
<gene>
    <name evidence="1" type="ORF">GCM10007359_04240</name>
</gene>
<proteinExistence type="predicted"/>
<name>A0A917MQM3_9MICC</name>
<sequence>MGSFSRVGASLAWAGPGEPCKISPQSTGYALIPNTGVVPDSKTSLAVRDHTCTLGFTDPGYSTST</sequence>
<dbReference type="EMBL" id="BMDC01000001">
    <property type="protein sequence ID" value="GGH58255.1"/>
    <property type="molecule type" value="Genomic_DNA"/>
</dbReference>
<protein>
    <submittedName>
        <fullName evidence="1">Uncharacterized protein</fullName>
    </submittedName>
</protein>
<comment type="caution">
    <text evidence="1">The sequence shown here is derived from an EMBL/GenBank/DDBJ whole genome shotgun (WGS) entry which is preliminary data.</text>
</comment>
<organism evidence="1 2">
    <name type="scientific">Rothia aerolata</name>
    <dbReference type="NCBI Taxonomy" id="1812262"/>
    <lineage>
        <taxon>Bacteria</taxon>
        <taxon>Bacillati</taxon>
        <taxon>Actinomycetota</taxon>
        <taxon>Actinomycetes</taxon>
        <taxon>Micrococcales</taxon>
        <taxon>Micrococcaceae</taxon>
        <taxon>Rothia</taxon>
    </lineage>
</organism>
<reference evidence="1 2" key="1">
    <citation type="journal article" date="2014" name="Int. J. Syst. Evol. Microbiol.">
        <title>Complete genome sequence of Corynebacterium casei LMG S-19264T (=DSM 44701T), isolated from a smear-ripened cheese.</title>
        <authorList>
            <consortium name="US DOE Joint Genome Institute (JGI-PGF)"/>
            <person name="Walter F."/>
            <person name="Albersmeier A."/>
            <person name="Kalinowski J."/>
            <person name="Ruckert C."/>
        </authorList>
    </citation>
    <scope>NUCLEOTIDE SEQUENCE [LARGE SCALE GENOMIC DNA]</scope>
    <source>
        <strain evidence="1 2">CCM 8669</strain>
    </source>
</reference>